<dbReference type="Proteomes" id="UP000053413">
    <property type="component" value="Unassembled WGS sequence"/>
</dbReference>
<feature type="region of interest" description="Disordered" evidence="1">
    <location>
        <begin position="1"/>
        <end position="43"/>
    </location>
</feature>
<protein>
    <submittedName>
        <fullName evidence="2">Uncharacterized protein</fullName>
    </submittedName>
</protein>
<dbReference type="EMBL" id="LLZJ01000385">
    <property type="protein sequence ID" value="KUL47546.1"/>
    <property type="molecule type" value="Genomic_DNA"/>
</dbReference>
<proteinExistence type="predicted"/>
<reference evidence="3" key="1">
    <citation type="submission" date="2015-10" db="EMBL/GenBank/DDBJ databases">
        <authorList>
            <person name="Ju K.-S."/>
            <person name="Doroghazi J.R."/>
            <person name="Metcalf W.W."/>
        </authorList>
    </citation>
    <scope>NUCLEOTIDE SEQUENCE [LARGE SCALE GENOMIC DNA]</scope>
    <source>
        <strain evidence="3">NRRL F-8817</strain>
    </source>
</reference>
<gene>
    <name evidence="2" type="ORF">ADL28_32225</name>
</gene>
<name>A0A0X3VV08_STRVO</name>
<organism evidence="2 3">
    <name type="scientific">Streptomyces violaceusniger</name>
    <dbReference type="NCBI Taxonomy" id="68280"/>
    <lineage>
        <taxon>Bacteria</taxon>
        <taxon>Bacillati</taxon>
        <taxon>Actinomycetota</taxon>
        <taxon>Actinomycetes</taxon>
        <taxon>Kitasatosporales</taxon>
        <taxon>Streptomycetaceae</taxon>
        <taxon>Streptomyces</taxon>
        <taxon>Streptomyces violaceusniger group</taxon>
    </lineage>
</organism>
<dbReference type="AlphaFoldDB" id="A0A0X3VV08"/>
<comment type="caution">
    <text evidence="2">The sequence shown here is derived from an EMBL/GenBank/DDBJ whole genome shotgun (WGS) entry which is preliminary data.</text>
</comment>
<evidence type="ECO:0000256" key="1">
    <source>
        <dbReference type="SAM" id="MobiDB-lite"/>
    </source>
</evidence>
<accession>A0A0X3VV08</accession>
<evidence type="ECO:0000313" key="2">
    <source>
        <dbReference type="EMBL" id="KUL47546.1"/>
    </source>
</evidence>
<sequence>MAAADFRLPPAPGPVLRDTTGARPQGPLWSRSRPGTRSSSLPAALPAEVREAVVALRVYGDPSWLPEQQSHV</sequence>
<evidence type="ECO:0000313" key="3">
    <source>
        <dbReference type="Proteomes" id="UP000053413"/>
    </source>
</evidence>